<evidence type="ECO:0000313" key="4">
    <source>
        <dbReference type="EMBL" id="GJE84597.1"/>
    </source>
</evidence>
<keyword evidence="1" id="KW-0694">RNA-binding</keyword>
<organism evidence="4 5">
    <name type="scientific">Phanerochaete sordida</name>
    <dbReference type="NCBI Taxonomy" id="48140"/>
    <lineage>
        <taxon>Eukaryota</taxon>
        <taxon>Fungi</taxon>
        <taxon>Dikarya</taxon>
        <taxon>Basidiomycota</taxon>
        <taxon>Agaricomycotina</taxon>
        <taxon>Agaricomycetes</taxon>
        <taxon>Polyporales</taxon>
        <taxon>Phanerochaetaceae</taxon>
        <taxon>Phanerochaete</taxon>
    </lineage>
</organism>
<evidence type="ECO:0000256" key="1">
    <source>
        <dbReference type="PROSITE-ProRule" id="PRU00176"/>
    </source>
</evidence>
<gene>
    <name evidence="4" type="ORF">PsYK624_006730</name>
</gene>
<feature type="region of interest" description="Disordered" evidence="2">
    <location>
        <begin position="1"/>
        <end position="41"/>
    </location>
</feature>
<dbReference type="CDD" id="cd00590">
    <property type="entry name" value="RRM_SF"/>
    <property type="match status" value="1"/>
</dbReference>
<dbReference type="AlphaFoldDB" id="A0A9P3L8E5"/>
<reference evidence="4 5" key="1">
    <citation type="submission" date="2021-08" db="EMBL/GenBank/DDBJ databases">
        <title>Draft Genome Sequence of Phanerochaete sordida strain YK-624.</title>
        <authorList>
            <person name="Mori T."/>
            <person name="Dohra H."/>
            <person name="Suzuki T."/>
            <person name="Kawagishi H."/>
            <person name="Hirai H."/>
        </authorList>
    </citation>
    <scope>NUCLEOTIDE SEQUENCE [LARGE SCALE GENOMIC DNA]</scope>
    <source>
        <strain evidence="4 5">YK-624</strain>
    </source>
</reference>
<dbReference type="InterPro" id="IPR012677">
    <property type="entry name" value="Nucleotide-bd_a/b_plait_sf"/>
</dbReference>
<dbReference type="InterPro" id="IPR000504">
    <property type="entry name" value="RRM_dom"/>
</dbReference>
<dbReference type="Pfam" id="PF00076">
    <property type="entry name" value="RRM_1"/>
    <property type="match status" value="1"/>
</dbReference>
<dbReference type="Gene3D" id="3.30.70.330">
    <property type="match status" value="1"/>
</dbReference>
<evidence type="ECO:0000256" key="2">
    <source>
        <dbReference type="SAM" id="MobiDB-lite"/>
    </source>
</evidence>
<comment type="caution">
    <text evidence="4">The sequence shown here is derived from an EMBL/GenBank/DDBJ whole genome shotgun (WGS) entry which is preliminary data.</text>
</comment>
<sequence>MARHHSNRPSEQPSSSRPTRARQEVRFINTGNMPRDPPKEKERIRMAQKRREVLAAGEGFIFVGNLHPCTRESELKEMFRPYGPLKTISIRVARGDTANYDAMSKGVTVQNTLIYAVLTYHSRIHANRALVMDGLQHRDMPMVVTRHASEVPELQEVAEREKARLRAAHEKPSAIKRAWHTLKQLTAERTVILPENGRMRPTGELPPGAASLQMPGDFYGSPTPSAQPGPSRPRAGTLKRTDTSYL</sequence>
<evidence type="ECO:0000259" key="3">
    <source>
        <dbReference type="PROSITE" id="PS50102"/>
    </source>
</evidence>
<evidence type="ECO:0000313" key="5">
    <source>
        <dbReference type="Proteomes" id="UP000703269"/>
    </source>
</evidence>
<accession>A0A9P3L8E5</accession>
<dbReference type="Proteomes" id="UP000703269">
    <property type="component" value="Unassembled WGS sequence"/>
</dbReference>
<proteinExistence type="predicted"/>
<dbReference type="InterPro" id="IPR035979">
    <property type="entry name" value="RBD_domain_sf"/>
</dbReference>
<dbReference type="PROSITE" id="PS50102">
    <property type="entry name" value="RRM"/>
    <property type="match status" value="1"/>
</dbReference>
<feature type="domain" description="RRM" evidence="3">
    <location>
        <begin position="59"/>
        <end position="149"/>
    </location>
</feature>
<dbReference type="OrthoDB" id="4726at2759"/>
<dbReference type="SUPFAM" id="SSF54928">
    <property type="entry name" value="RNA-binding domain, RBD"/>
    <property type="match status" value="1"/>
</dbReference>
<keyword evidence="5" id="KW-1185">Reference proteome</keyword>
<feature type="region of interest" description="Disordered" evidence="2">
    <location>
        <begin position="195"/>
        <end position="246"/>
    </location>
</feature>
<name>A0A9P3L8E5_9APHY</name>
<feature type="compositionally biased region" description="Polar residues" evidence="2">
    <location>
        <begin position="9"/>
        <end position="18"/>
    </location>
</feature>
<dbReference type="GO" id="GO:0003723">
    <property type="term" value="F:RNA binding"/>
    <property type="evidence" value="ECO:0007669"/>
    <property type="project" value="UniProtKB-UniRule"/>
</dbReference>
<dbReference type="EMBL" id="BPQB01000001">
    <property type="protein sequence ID" value="GJE84597.1"/>
    <property type="molecule type" value="Genomic_DNA"/>
</dbReference>
<protein>
    <submittedName>
        <fullName evidence="4">RNA recognition motif (RRM)-containing protein</fullName>
    </submittedName>
</protein>